<sequence length="185" mass="20173">MQVVRRHNDLKKLSLKAVNEEKNVDLNSESTEVDDVPRSGNYIKNNLSATFHDVSLPLMNEITTSTDIPQDPVCLSIDNHPGVLDATSMLIENDLTNVPQDVYLTIDDHPGVSVDATSTSIGNELANSGRSSPVTKGADLEYDPVSGTIYGVTDNGSVREQTIANYALVFMLKRSMEATSVLFFL</sequence>
<dbReference type="AlphaFoldDB" id="A0A834XYX3"/>
<dbReference type="EMBL" id="JACMRX010000002">
    <property type="protein sequence ID" value="KAF7996148.1"/>
    <property type="molecule type" value="Genomic_DNA"/>
</dbReference>
<dbReference type="Proteomes" id="UP000639338">
    <property type="component" value="Unassembled WGS sequence"/>
</dbReference>
<protein>
    <submittedName>
        <fullName evidence="1">Uncharacterized protein</fullName>
    </submittedName>
</protein>
<name>A0A834XYX3_APHGI</name>
<comment type="caution">
    <text evidence="1">The sequence shown here is derived from an EMBL/GenBank/DDBJ whole genome shotgun (WGS) entry which is preliminary data.</text>
</comment>
<evidence type="ECO:0000313" key="1">
    <source>
        <dbReference type="EMBL" id="KAF7996148.1"/>
    </source>
</evidence>
<accession>A0A834XYX3</accession>
<evidence type="ECO:0000313" key="2">
    <source>
        <dbReference type="Proteomes" id="UP000639338"/>
    </source>
</evidence>
<keyword evidence="2" id="KW-1185">Reference proteome</keyword>
<gene>
    <name evidence="1" type="ORF">HCN44_011054</name>
</gene>
<proteinExistence type="predicted"/>
<organism evidence="1 2">
    <name type="scientific">Aphidius gifuensis</name>
    <name type="common">Parasitoid wasp</name>
    <dbReference type="NCBI Taxonomy" id="684658"/>
    <lineage>
        <taxon>Eukaryota</taxon>
        <taxon>Metazoa</taxon>
        <taxon>Ecdysozoa</taxon>
        <taxon>Arthropoda</taxon>
        <taxon>Hexapoda</taxon>
        <taxon>Insecta</taxon>
        <taxon>Pterygota</taxon>
        <taxon>Neoptera</taxon>
        <taxon>Endopterygota</taxon>
        <taxon>Hymenoptera</taxon>
        <taxon>Apocrita</taxon>
        <taxon>Ichneumonoidea</taxon>
        <taxon>Braconidae</taxon>
        <taxon>Aphidiinae</taxon>
        <taxon>Aphidius</taxon>
    </lineage>
</organism>
<reference evidence="1 2" key="1">
    <citation type="submission" date="2020-08" db="EMBL/GenBank/DDBJ databases">
        <title>Aphidius gifuensis genome sequencing and assembly.</title>
        <authorList>
            <person name="Du Z."/>
        </authorList>
    </citation>
    <scope>NUCLEOTIDE SEQUENCE [LARGE SCALE GENOMIC DNA]</scope>
    <source>
        <strain evidence="1">YNYX2018</strain>
        <tissue evidence="1">Adults</tissue>
    </source>
</reference>